<evidence type="ECO:0000256" key="1">
    <source>
        <dbReference type="ARBA" id="ARBA00007198"/>
    </source>
</evidence>
<organism evidence="3 4">
    <name type="scientific">Bdellovibrio bacteriovorus</name>
    <dbReference type="NCBI Taxonomy" id="959"/>
    <lineage>
        <taxon>Bacteria</taxon>
        <taxon>Pseudomonadati</taxon>
        <taxon>Bdellovibrionota</taxon>
        <taxon>Bdellovibrionia</taxon>
        <taxon>Bdellovibrionales</taxon>
        <taxon>Pseudobdellovibrionaceae</taxon>
        <taxon>Bdellovibrio</taxon>
    </lineage>
</organism>
<name>A0A150WRA2_BDEBC</name>
<dbReference type="PANTHER" id="PTHR30041:SF8">
    <property type="entry name" value="PROTEIN YFFB"/>
    <property type="match status" value="1"/>
</dbReference>
<dbReference type="SUPFAM" id="SSF52833">
    <property type="entry name" value="Thioredoxin-like"/>
    <property type="match status" value="1"/>
</dbReference>
<comment type="caution">
    <text evidence="3">The sequence shown here is derived from an EMBL/GenBank/DDBJ whole genome shotgun (WGS) entry which is preliminary data.</text>
</comment>
<dbReference type="InterPro" id="IPR006660">
    <property type="entry name" value="Arsenate_reductase-like"/>
</dbReference>
<reference evidence="3 4" key="1">
    <citation type="submission" date="2016-03" db="EMBL/GenBank/DDBJ databases">
        <authorList>
            <person name="Ploux O."/>
        </authorList>
    </citation>
    <scope>NUCLEOTIDE SEQUENCE [LARGE SCALE GENOMIC DNA]</scope>
    <source>
        <strain evidence="3 4">R0</strain>
    </source>
</reference>
<dbReference type="AlphaFoldDB" id="A0A150WRA2"/>
<dbReference type="RefSeq" id="WP_061834600.1">
    <property type="nucleotide sequence ID" value="NZ_LUKE01000001.1"/>
</dbReference>
<accession>A0A150WRA2</accession>
<comment type="similarity">
    <text evidence="1 2">Belongs to the ArsC family.</text>
</comment>
<dbReference type="EMBL" id="LUKE01000001">
    <property type="protein sequence ID" value="KYG67023.1"/>
    <property type="molecule type" value="Genomic_DNA"/>
</dbReference>
<dbReference type="Pfam" id="PF03960">
    <property type="entry name" value="ArsC"/>
    <property type="match status" value="1"/>
</dbReference>
<protein>
    <submittedName>
        <fullName evidence="3">ArsC family transcriptional regulator</fullName>
    </submittedName>
</protein>
<gene>
    <name evidence="3" type="ORF">AZI86_08375</name>
</gene>
<dbReference type="CDD" id="cd03036">
    <property type="entry name" value="ArsC_like"/>
    <property type="match status" value="1"/>
</dbReference>
<dbReference type="PROSITE" id="PS51353">
    <property type="entry name" value="ARSC"/>
    <property type="match status" value="1"/>
</dbReference>
<dbReference type="InterPro" id="IPR006504">
    <property type="entry name" value="Tscrpt_reg_Spx/MgsR"/>
</dbReference>
<dbReference type="Gene3D" id="3.40.30.10">
    <property type="entry name" value="Glutaredoxin"/>
    <property type="match status" value="1"/>
</dbReference>
<proteinExistence type="inferred from homology"/>
<evidence type="ECO:0000313" key="3">
    <source>
        <dbReference type="EMBL" id="KYG67023.1"/>
    </source>
</evidence>
<evidence type="ECO:0000256" key="2">
    <source>
        <dbReference type="PROSITE-ProRule" id="PRU01282"/>
    </source>
</evidence>
<evidence type="ECO:0000313" key="4">
    <source>
        <dbReference type="Proteomes" id="UP000075320"/>
    </source>
</evidence>
<keyword evidence="4" id="KW-1185">Reference proteome</keyword>
<dbReference type="InterPro" id="IPR036249">
    <property type="entry name" value="Thioredoxin-like_sf"/>
</dbReference>
<dbReference type="Proteomes" id="UP000075320">
    <property type="component" value="Unassembled WGS sequence"/>
</dbReference>
<sequence length="119" mass="13578">MLKIYEYAKCSTCVKALKFLDSKKVKYQKMAIVDTPPSMKELKEMLASVKENGGSIRNLFNTSGLVYKEMKLSEKLPNLSETEALKLLADNGKLVKRPFVIGDDIHLVGFKEDEWKENF</sequence>
<dbReference type="OrthoDB" id="5294659at2"/>
<dbReference type="NCBIfam" id="TIGR01617">
    <property type="entry name" value="arsC_related"/>
    <property type="match status" value="1"/>
</dbReference>
<dbReference type="PANTHER" id="PTHR30041">
    <property type="entry name" value="ARSENATE REDUCTASE"/>
    <property type="match status" value="1"/>
</dbReference>